<reference evidence="4" key="1">
    <citation type="submission" date="2016-11" db="EMBL/GenBank/DDBJ databases">
        <authorList>
            <person name="Varghese N."/>
            <person name="Submissions S."/>
        </authorList>
    </citation>
    <scope>NUCLEOTIDE SEQUENCE [LARGE SCALE GENOMIC DNA]</scope>
    <source>
        <strain evidence="4">DSM 18095</strain>
    </source>
</reference>
<dbReference type="InterPro" id="IPR001789">
    <property type="entry name" value="Sig_transdc_resp-reg_receiver"/>
</dbReference>
<dbReference type="Proteomes" id="UP000184114">
    <property type="component" value="Unassembled WGS sequence"/>
</dbReference>
<dbReference type="PANTHER" id="PTHR43228:SF1">
    <property type="entry name" value="TWO-COMPONENT RESPONSE REGULATOR ARR22"/>
    <property type="match status" value="1"/>
</dbReference>
<dbReference type="PANTHER" id="PTHR43228">
    <property type="entry name" value="TWO-COMPONENT RESPONSE REGULATOR"/>
    <property type="match status" value="1"/>
</dbReference>
<proteinExistence type="predicted"/>
<protein>
    <submittedName>
        <fullName evidence="3">Uncharacterized conserved protein</fullName>
    </submittedName>
</protein>
<dbReference type="EMBL" id="FQTY01000002">
    <property type="protein sequence ID" value="SHE43171.1"/>
    <property type="molecule type" value="Genomic_DNA"/>
</dbReference>
<dbReference type="GeneID" id="90996498"/>
<dbReference type="RefSeq" id="WP_200778106.1">
    <property type="nucleotide sequence ID" value="NZ_FQTY01000002.1"/>
</dbReference>
<organism evidence="3 4">
    <name type="scientific">Tissierella praeacuta DSM 18095</name>
    <dbReference type="NCBI Taxonomy" id="1123404"/>
    <lineage>
        <taxon>Bacteria</taxon>
        <taxon>Bacillati</taxon>
        <taxon>Bacillota</taxon>
        <taxon>Tissierellia</taxon>
        <taxon>Tissierellales</taxon>
        <taxon>Tissierellaceae</taxon>
        <taxon>Tissierella</taxon>
    </lineage>
</organism>
<dbReference type="InterPro" id="IPR011006">
    <property type="entry name" value="CheY-like_superfamily"/>
</dbReference>
<evidence type="ECO:0000256" key="1">
    <source>
        <dbReference type="PROSITE-ProRule" id="PRU00169"/>
    </source>
</evidence>
<feature type="modified residue" description="4-aspartylphosphate" evidence="1">
    <location>
        <position position="59"/>
    </location>
</feature>
<evidence type="ECO:0000259" key="2">
    <source>
        <dbReference type="PROSITE" id="PS50110"/>
    </source>
</evidence>
<sequence length="256" mass="29746">MNKDVLQHIKILYVEDDNLTRNWVCNSLKKKVGKIIMAENGNAGIRLCIKFMPDIIVTDLIMSDMNGIEMMRELRERGYRIPCIITSALSDAKTILETVDLKIEKYLIKPIDIDILVKSLTQIATDILEETEGLLVINQSFILTEDAKNKLEIEIRNIYSKYLKEIAGKGAKYINVFINGKRIEIISKSTLTILEENILAIGQYYKGIEMFRKIVYENTIWKVEDDINKLIDRKVKTRKIEVYPKEEFERILLEII</sequence>
<dbReference type="GO" id="GO:0000160">
    <property type="term" value="P:phosphorelay signal transduction system"/>
    <property type="evidence" value="ECO:0007669"/>
    <property type="project" value="InterPro"/>
</dbReference>
<dbReference type="PROSITE" id="PS50110">
    <property type="entry name" value="RESPONSE_REGULATORY"/>
    <property type="match status" value="1"/>
</dbReference>
<accession>A0A1M4TFF3</accession>
<evidence type="ECO:0000313" key="3">
    <source>
        <dbReference type="EMBL" id="SHE43171.1"/>
    </source>
</evidence>
<keyword evidence="1" id="KW-0597">Phosphoprotein</keyword>
<dbReference type="Pfam" id="PF00072">
    <property type="entry name" value="Response_reg"/>
    <property type="match status" value="1"/>
</dbReference>
<dbReference type="Gene3D" id="3.40.50.2300">
    <property type="match status" value="1"/>
</dbReference>
<dbReference type="InterPro" id="IPR018745">
    <property type="entry name" value="MpsC"/>
</dbReference>
<dbReference type="SMART" id="SM00448">
    <property type="entry name" value="REC"/>
    <property type="match status" value="1"/>
</dbReference>
<dbReference type="SUPFAM" id="SSF52172">
    <property type="entry name" value="CheY-like"/>
    <property type="match status" value="1"/>
</dbReference>
<dbReference type="Pfam" id="PF10057">
    <property type="entry name" value="MpsC"/>
    <property type="match status" value="1"/>
</dbReference>
<name>A0A1M4TFF3_9FIRM</name>
<evidence type="ECO:0000313" key="4">
    <source>
        <dbReference type="Proteomes" id="UP000184114"/>
    </source>
</evidence>
<feature type="domain" description="Response regulatory" evidence="2">
    <location>
        <begin position="10"/>
        <end position="124"/>
    </location>
</feature>
<dbReference type="InterPro" id="IPR052048">
    <property type="entry name" value="ST_Response_Regulator"/>
</dbReference>
<dbReference type="AlphaFoldDB" id="A0A1M4TFF3"/>
<keyword evidence="4" id="KW-1185">Reference proteome</keyword>
<dbReference type="STRING" id="1123404.SAMN02745784_00649"/>
<gene>
    <name evidence="3" type="ORF">SAMN02745784_00649</name>
</gene>